<dbReference type="InterPro" id="IPR027806">
    <property type="entry name" value="HARBI1_dom"/>
</dbReference>
<dbReference type="WBParaSite" id="HPBE_0001976301-mRNA-1">
    <property type="protein sequence ID" value="HPBE_0001976301-mRNA-1"/>
    <property type="gene ID" value="HPBE_0001976301"/>
</dbReference>
<dbReference type="AlphaFoldDB" id="A0A183GC83"/>
<reference evidence="6" key="2">
    <citation type="submission" date="2019-09" db="UniProtKB">
        <authorList>
            <consortium name="WormBaseParasite"/>
        </authorList>
    </citation>
    <scope>IDENTIFICATION</scope>
</reference>
<name>A0A183GC83_HELPZ</name>
<feature type="domain" description="DDE Tnp4" evidence="3">
    <location>
        <begin position="129"/>
        <end position="181"/>
    </location>
</feature>
<keyword evidence="5" id="KW-1185">Reference proteome</keyword>
<dbReference type="OrthoDB" id="5874107at2759"/>
<sequence>MYPDKFEELQRHLYPKLVHAATHLEPIGHRLAVFLRYAGHGGTWTQMSGEFAIGSSTASKIVREVAAAIIDGKAVCTLTGLANMKSTFKFSMEAHERDVDGSSARIHAILEQSGCHRGTGRQTYCLCRSGSMYYNYKGFNSIVLLALVDADYRCIMYDLGAAGRSSDAGVFVRSAMKAFLEAHVDDLPGLSSWAISGRASRRGEERHVGHYGASHIPAIVVVQCMGSHALQILHNLLVDNVGAEATVQRFGLSEAFEHDEHTGISGNVLFSSKGARNALRDYFARRDGLR</sequence>
<gene>
    <name evidence="4" type="ORF">HPBE_LOCUS19762</name>
</gene>
<organism evidence="5 6">
    <name type="scientific">Heligmosomoides polygyrus</name>
    <name type="common">Parasitic roundworm</name>
    <dbReference type="NCBI Taxonomy" id="6339"/>
    <lineage>
        <taxon>Eukaryota</taxon>
        <taxon>Metazoa</taxon>
        <taxon>Ecdysozoa</taxon>
        <taxon>Nematoda</taxon>
        <taxon>Chromadorea</taxon>
        <taxon>Rhabditida</taxon>
        <taxon>Rhabditina</taxon>
        <taxon>Rhabditomorpha</taxon>
        <taxon>Strongyloidea</taxon>
        <taxon>Heligmosomidae</taxon>
        <taxon>Heligmosomoides</taxon>
    </lineage>
</organism>
<evidence type="ECO:0000313" key="4">
    <source>
        <dbReference type="EMBL" id="VDP16580.1"/>
    </source>
</evidence>
<evidence type="ECO:0000256" key="1">
    <source>
        <dbReference type="ARBA" id="ARBA00001968"/>
    </source>
</evidence>
<dbReference type="Pfam" id="PF13359">
    <property type="entry name" value="DDE_Tnp_4"/>
    <property type="match status" value="1"/>
</dbReference>
<evidence type="ECO:0000313" key="6">
    <source>
        <dbReference type="WBParaSite" id="HPBE_0001976301-mRNA-1"/>
    </source>
</evidence>
<protein>
    <submittedName>
        <fullName evidence="6">DDE Tnp4 domain-containing protein</fullName>
    </submittedName>
</protein>
<dbReference type="Proteomes" id="UP000050761">
    <property type="component" value="Unassembled WGS sequence"/>
</dbReference>
<proteinExistence type="predicted"/>
<accession>A0A183GC83</accession>
<keyword evidence="2" id="KW-0479">Metal-binding</keyword>
<evidence type="ECO:0000259" key="3">
    <source>
        <dbReference type="Pfam" id="PF13359"/>
    </source>
</evidence>
<dbReference type="EMBL" id="UZAH01031600">
    <property type="protein sequence ID" value="VDP16580.1"/>
    <property type="molecule type" value="Genomic_DNA"/>
</dbReference>
<comment type="cofactor">
    <cofactor evidence="1">
        <name>a divalent metal cation</name>
        <dbReference type="ChEBI" id="CHEBI:60240"/>
    </cofactor>
</comment>
<evidence type="ECO:0000256" key="2">
    <source>
        <dbReference type="ARBA" id="ARBA00022723"/>
    </source>
</evidence>
<accession>A0A3P8BGH5</accession>
<evidence type="ECO:0000313" key="5">
    <source>
        <dbReference type="Proteomes" id="UP000050761"/>
    </source>
</evidence>
<reference evidence="4 5" key="1">
    <citation type="submission" date="2018-11" db="EMBL/GenBank/DDBJ databases">
        <authorList>
            <consortium name="Pathogen Informatics"/>
        </authorList>
    </citation>
    <scope>NUCLEOTIDE SEQUENCE [LARGE SCALE GENOMIC DNA]</scope>
</reference>
<dbReference type="GO" id="GO:0046872">
    <property type="term" value="F:metal ion binding"/>
    <property type="evidence" value="ECO:0007669"/>
    <property type="project" value="UniProtKB-KW"/>
</dbReference>